<keyword evidence="3" id="KW-1185">Reference proteome</keyword>
<evidence type="ECO:0000313" key="2">
    <source>
        <dbReference type="EMBL" id="KAF1811576.1"/>
    </source>
</evidence>
<accession>A0A6G1G0X2</accession>
<sequence>MLSALHSQHIPRSHPSSQPPFDLDSHWADGRMRMNPHDFHSISYLALSSIWVRRGLVTRHRFTEAAVFARQVAPGRPISPGLELEVVRFMGEKLQRDRHSPGNLGVPSYLYEMHGVGDPWSFGAGPGSIQNSPLYPISRFPRALEAFLALSDISGEGEMNAVGRGLARFIVDKLTAVVRGERTNEAIMLWCIGIVEAQCPPKVKLRALMRVVDIATSLRLFPNPGASMMAGAFGPFADVYDFFMDSMELAMETLEAARLGRLPFSMLGGPTMSMGAFPRASPHFRMSLEVEPSPALGPPSPHLHGVGPVALPRNLMSGGPKQLLMRHEDDIEDLQERVDILSGRLGLITGGDFFSLR</sequence>
<evidence type="ECO:0000313" key="4">
    <source>
        <dbReference type="RefSeq" id="XP_033533207.1"/>
    </source>
</evidence>
<gene>
    <name evidence="2 4" type="ORF">P152DRAFT_60253</name>
</gene>
<dbReference type="EMBL" id="ML975161">
    <property type="protein sequence ID" value="KAF1811576.1"/>
    <property type="molecule type" value="Genomic_DNA"/>
</dbReference>
<proteinExistence type="predicted"/>
<dbReference type="GeneID" id="54423674"/>
<dbReference type="Proteomes" id="UP000504638">
    <property type="component" value="Unplaced"/>
</dbReference>
<protein>
    <submittedName>
        <fullName evidence="2 4">Uncharacterized protein</fullName>
    </submittedName>
</protein>
<reference evidence="2 4" key="1">
    <citation type="submission" date="2020-01" db="EMBL/GenBank/DDBJ databases">
        <authorList>
            <consortium name="DOE Joint Genome Institute"/>
            <person name="Haridas S."/>
            <person name="Albert R."/>
            <person name="Binder M."/>
            <person name="Bloem J."/>
            <person name="Labutti K."/>
            <person name="Salamov A."/>
            <person name="Andreopoulos B."/>
            <person name="Baker S.E."/>
            <person name="Barry K."/>
            <person name="Bills G."/>
            <person name="Bluhm B.H."/>
            <person name="Cannon C."/>
            <person name="Castanera R."/>
            <person name="Culley D.E."/>
            <person name="Daum C."/>
            <person name="Ezra D."/>
            <person name="Gonzalez J.B."/>
            <person name="Henrissat B."/>
            <person name="Kuo A."/>
            <person name="Liang C."/>
            <person name="Lipzen A."/>
            <person name="Lutzoni F."/>
            <person name="Magnuson J."/>
            <person name="Mondo S."/>
            <person name="Nolan M."/>
            <person name="Ohm R."/>
            <person name="Pangilinan J."/>
            <person name="Park H.-J."/>
            <person name="Ramirez L."/>
            <person name="Alfaro M."/>
            <person name="Sun H."/>
            <person name="Tritt A."/>
            <person name="Yoshinaga Y."/>
            <person name="Zwiers L.-H."/>
            <person name="Turgeon B.G."/>
            <person name="Goodwin S.B."/>
            <person name="Spatafora J.W."/>
            <person name="Crous P.W."/>
            <person name="Grigoriev I.V."/>
        </authorList>
    </citation>
    <scope>NUCLEOTIDE SEQUENCE</scope>
    <source>
        <strain evidence="2 4">CBS 781.70</strain>
    </source>
</reference>
<evidence type="ECO:0000313" key="3">
    <source>
        <dbReference type="Proteomes" id="UP000504638"/>
    </source>
</evidence>
<name>A0A6G1G0X2_9PEZI</name>
<organism evidence="2">
    <name type="scientific">Eremomyces bilateralis CBS 781.70</name>
    <dbReference type="NCBI Taxonomy" id="1392243"/>
    <lineage>
        <taxon>Eukaryota</taxon>
        <taxon>Fungi</taxon>
        <taxon>Dikarya</taxon>
        <taxon>Ascomycota</taxon>
        <taxon>Pezizomycotina</taxon>
        <taxon>Dothideomycetes</taxon>
        <taxon>Dothideomycetes incertae sedis</taxon>
        <taxon>Eremomycetales</taxon>
        <taxon>Eremomycetaceae</taxon>
        <taxon>Eremomyces</taxon>
    </lineage>
</organism>
<dbReference type="RefSeq" id="XP_033533207.1">
    <property type="nucleotide sequence ID" value="XM_033683104.1"/>
</dbReference>
<reference evidence="4" key="3">
    <citation type="submission" date="2025-04" db="UniProtKB">
        <authorList>
            <consortium name="RefSeq"/>
        </authorList>
    </citation>
    <scope>IDENTIFICATION</scope>
    <source>
        <strain evidence="4">CBS 781.70</strain>
    </source>
</reference>
<dbReference type="AlphaFoldDB" id="A0A6G1G0X2"/>
<evidence type="ECO:0000256" key="1">
    <source>
        <dbReference type="SAM" id="MobiDB-lite"/>
    </source>
</evidence>
<feature type="region of interest" description="Disordered" evidence="1">
    <location>
        <begin position="1"/>
        <end position="24"/>
    </location>
</feature>
<reference evidence="4" key="2">
    <citation type="submission" date="2020-04" db="EMBL/GenBank/DDBJ databases">
        <authorList>
            <consortium name="NCBI Genome Project"/>
        </authorList>
    </citation>
    <scope>NUCLEOTIDE SEQUENCE</scope>
    <source>
        <strain evidence="4">CBS 781.70</strain>
    </source>
</reference>